<evidence type="ECO:0000313" key="3">
    <source>
        <dbReference type="EMBL" id="JAS23212.1"/>
    </source>
</evidence>
<feature type="transmembrane region" description="Helical" evidence="2">
    <location>
        <begin position="96"/>
        <end position="118"/>
    </location>
</feature>
<evidence type="ECO:0000256" key="1">
    <source>
        <dbReference type="SAM" id="MobiDB-lite"/>
    </source>
</evidence>
<feature type="compositionally biased region" description="Low complexity" evidence="1">
    <location>
        <begin position="182"/>
        <end position="193"/>
    </location>
</feature>
<feature type="transmembrane region" description="Helical" evidence="2">
    <location>
        <begin position="55"/>
        <end position="76"/>
    </location>
</feature>
<evidence type="ECO:0000256" key="2">
    <source>
        <dbReference type="SAM" id="Phobius"/>
    </source>
</evidence>
<accession>A0A1B6DC50</accession>
<keyword evidence="2" id="KW-0812">Transmembrane</keyword>
<reference evidence="3" key="1">
    <citation type="submission" date="2015-12" db="EMBL/GenBank/DDBJ databases">
        <title>De novo transcriptome assembly of four potential Pierce s Disease insect vectors from Arizona vineyards.</title>
        <authorList>
            <person name="Tassone E.E."/>
        </authorList>
    </citation>
    <scope>NUCLEOTIDE SEQUENCE</scope>
</reference>
<feature type="region of interest" description="Disordered" evidence="1">
    <location>
        <begin position="170"/>
        <end position="193"/>
    </location>
</feature>
<name>A0A1B6DC50_9HEMI</name>
<gene>
    <name evidence="3" type="ORF">g.44677</name>
</gene>
<dbReference type="AlphaFoldDB" id="A0A1B6DC50"/>
<keyword evidence="2" id="KW-0472">Membrane</keyword>
<protein>
    <submittedName>
        <fullName evidence="3">Uncharacterized protein</fullName>
    </submittedName>
</protein>
<dbReference type="EMBL" id="GEDC01014086">
    <property type="protein sequence ID" value="JAS23212.1"/>
    <property type="molecule type" value="Transcribed_RNA"/>
</dbReference>
<keyword evidence="2" id="KW-1133">Transmembrane helix</keyword>
<feature type="non-terminal residue" evidence="3">
    <location>
        <position position="1"/>
    </location>
</feature>
<organism evidence="3">
    <name type="scientific">Clastoptera arizonana</name>
    <name type="common">Arizona spittle bug</name>
    <dbReference type="NCBI Taxonomy" id="38151"/>
    <lineage>
        <taxon>Eukaryota</taxon>
        <taxon>Metazoa</taxon>
        <taxon>Ecdysozoa</taxon>
        <taxon>Arthropoda</taxon>
        <taxon>Hexapoda</taxon>
        <taxon>Insecta</taxon>
        <taxon>Pterygota</taxon>
        <taxon>Neoptera</taxon>
        <taxon>Paraneoptera</taxon>
        <taxon>Hemiptera</taxon>
        <taxon>Auchenorrhyncha</taxon>
        <taxon>Cercopoidea</taxon>
        <taxon>Clastopteridae</taxon>
        <taxon>Clastoptera</taxon>
    </lineage>
</organism>
<sequence length="317" mass="34273">PVSNQVRGLGIHDNRESTCTGKSVHCPPPLPHLKVEKIEGGVLVAGVEVANSCQCALLAFGLLFLVVGTFLTVITYQSEHNEDHKTQFRERDNHHILGPACIVMAAVMFLAGSILCVLSKRAHCKEERIAFHCPIHGDFYPLSPVSLSSVRRKSSSFCCTKSSDTDLLVDHQPQCPRSNGPSTRSSFSSVTQTSSCPTSQPFLHSSDPLGLLPGSTSPSDVVFGSIRSLSVSHDIACFPHPRTPSPINRSSSPTPVLNILTNHLEILKPKPIIITPHSEVTLVAPAVVEEETRTLGKPKKSVCIILPDDNNDAQDLM</sequence>
<proteinExistence type="predicted"/>